<feature type="domain" description="Bacterial transcriptional activator" evidence="5">
    <location>
        <begin position="795"/>
        <end position="934"/>
    </location>
</feature>
<feature type="transmembrane region" description="Helical" evidence="4">
    <location>
        <begin position="294"/>
        <end position="314"/>
    </location>
</feature>
<dbReference type="EMBL" id="BMMK01000051">
    <property type="protein sequence ID" value="GGM81113.1"/>
    <property type="molecule type" value="Genomic_DNA"/>
</dbReference>
<dbReference type="AlphaFoldDB" id="A0A8J3CKB9"/>
<feature type="compositionally biased region" description="Basic and acidic residues" evidence="3">
    <location>
        <begin position="616"/>
        <end position="626"/>
    </location>
</feature>
<dbReference type="InterPro" id="IPR036388">
    <property type="entry name" value="WH-like_DNA-bd_sf"/>
</dbReference>
<sequence>MRPLARLTAGMRRLLVALVALCALAVLLVGVPWGLTAYIGWPLPDHIPTRDEIEATLLNPLSVTLLLDILACLAWPTWLVFTVDVARCLPDALRGVRPPAIGPVHAVAGVLVASAVLGLLHPRAAEGAGPVPSAGPALAVATAQVEFPNVAVTGVAPHAAARADPHPQQGAVVVQPPHGGIHDSLWRIAERELGDGRHWNELFQLNQGRLQPDGDALIDPHLIRPGWVLQLPADAVAQPASPPQSEPAPHEPASPHPSPSQPPVVQPSPDAVPDRHRAPAPHAVSTTSGTAITLWSGGLVAASMASAVTLAMVIRRRKRRRAYQPGSGDRMPPPAPAPAVHALRLAYDEEHLDDSDNHEEHVTLDTLLPQVSAPISVEPSTNDNGSIEIGVREQRARAVNLAAVRGLGLTGAGAEATARSLLVHLLATTNATVIIPADDARALLGDDLPDSARLHVTNDLPSAITALGQHGSRRGSKDEITALVAVLVAQIDGPEPRLQSILDAGSGSGIAGIVLGHWRPGATVRVRADGIVAAASPTVDALRGTHLFHLDTSDTRDLLALLAHTPAPSTPPPGPAEPAVEEHGFGGRELEDAAEAEWAQSHVESDEDELAAPEQALDRAPAEPSEHLGNSAQTQETDASRALKSDAGTPAGLPAAEEAASTGREGAVTANVPDLIGEHEQPCEHPERPWALSIFGPITLSWRSPDGHDHDVTSALAPKHKALLVFLALHPSGTTRDAVREALWPDARGRRPFNAFYASLSQLRKASAIATADQAVDLISQHGEQVALDPGVVEVDYWQLHDAEHARRMAASDEERMTAWSRIAAIYHGEIADGMSALWLEGPREAAHRSVVDALAGMAAHYRGRDPQRQLQLLEHARLLNPENEHIYRDIMRVQAQLGLTDAIARTVQLLTTTLAEIGERPDPTTLMLARTLQTRQRQEVS</sequence>
<dbReference type="GO" id="GO:0006355">
    <property type="term" value="P:regulation of DNA-templated transcription"/>
    <property type="evidence" value="ECO:0007669"/>
    <property type="project" value="TreeGrafter"/>
</dbReference>
<dbReference type="InterPro" id="IPR005158">
    <property type="entry name" value="BTAD"/>
</dbReference>
<dbReference type="PANTHER" id="PTHR35807">
    <property type="entry name" value="TRANSCRIPTIONAL REGULATOR REDD-RELATED"/>
    <property type="match status" value="1"/>
</dbReference>
<reference evidence="6" key="2">
    <citation type="submission" date="2020-09" db="EMBL/GenBank/DDBJ databases">
        <authorList>
            <person name="Sun Q."/>
            <person name="Zhou Y."/>
        </authorList>
    </citation>
    <scope>NUCLEOTIDE SEQUENCE</scope>
    <source>
        <strain evidence="6">CGMCC 4.5737</strain>
    </source>
</reference>
<evidence type="ECO:0000313" key="7">
    <source>
        <dbReference type="Proteomes" id="UP000637578"/>
    </source>
</evidence>
<dbReference type="SMART" id="SM01043">
    <property type="entry name" value="BTAD"/>
    <property type="match status" value="1"/>
</dbReference>
<dbReference type="RefSeq" id="WP_189061773.1">
    <property type="nucleotide sequence ID" value="NZ_BMMK01000051.1"/>
</dbReference>
<dbReference type="Gene3D" id="3.10.350.10">
    <property type="entry name" value="LysM domain"/>
    <property type="match status" value="1"/>
</dbReference>
<dbReference type="InterPro" id="IPR051677">
    <property type="entry name" value="AfsR-DnrI-RedD_regulator"/>
</dbReference>
<feature type="region of interest" description="Disordered" evidence="3">
    <location>
        <begin position="564"/>
        <end position="665"/>
    </location>
</feature>
<dbReference type="InterPro" id="IPR018392">
    <property type="entry name" value="LysM"/>
</dbReference>
<keyword evidence="1" id="KW-0805">Transcription regulation</keyword>
<accession>A0A8J3CKB9</accession>
<keyword evidence="2" id="KW-0804">Transcription</keyword>
<evidence type="ECO:0000259" key="5">
    <source>
        <dbReference type="SMART" id="SM01043"/>
    </source>
</evidence>
<dbReference type="CDD" id="cd00118">
    <property type="entry name" value="LysM"/>
    <property type="match status" value="1"/>
</dbReference>
<organism evidence="6 7">
    <name type="scientific">Longimycelium tulufanense</name>
    <dbReference type="NCBI Taxonomy" id="907463"/>
    <lineage>
        <taxon>Bacteria</taxon>
        <taxon>Bacillati</taxon>
        <taxon>Actinomycetota</taxon>
        <taxon>Actinomycetes</taxon>
        <taxon>Pseudonocardiales</taxon>
        <taxon>Pseudonocardiaceae</taxon>
        <taxon>Longimycelium</taxon>
    </lineage>
</organism>
<name>A0A8J3CKB9_9PSEU</name>
<comment type="caution">
    <text evidence="6">The sequence shown here is derived from an EMBL/GenBank/DDBJ whole genome shotgun (WGS) entry which is preliminary data.</text>
</comment>
<dbReference type="PANTHER" id="PTHR35807:SF1">
    <property type="entry name" value="TRANSCRIPTIONAL REGULATOR REDD"/>
    <property type="match status" value="1"/>
</dbReference>
<protein>
    <recommendedName>
        <fullName evidence="5">Bacterial transcriptional activator domain-containing protein</fullName>
    </recommendedName>
</protein>
<dbReference type="Proteomes" id="UP000637578">
    <property type="component" value="Unassembled WGS sequence"/>
</dbReference>
<dbReference type="Gene3D" id="1.10.10.10">
    <property type="entry name" value="Winged helix-like DNA-binding domain superfamily/Winged helix DNA-binding domain"/>
    <property type="match status" value="1"/>
</dbReference>
<dbReference type="InterPro" id="IPR036779">
    <property type="entry name" value="LysM_dom_sf"/>
</dbReference>
<evidence type="ECO:0000256" key="1">
    <source>
        <dbReference type="ARBA" id="ARBA00023015"/>
    </source>
</evidence>
<evidence type="ECO:0000313" key="6">
    <source>
        <dbReference type="EMBL" id="GGM81113.1"/>
    </source>
</evidence>
<dbReference type="GO" id="GO:0003677">
    <property type="term" value="F:DNA binding"/>
    <property type="evidence" value="ECO:0007669"/>
    <property type="project" value="TreeGrafter"/>
</dbReference>
<evidence type="ECO:0000256" key="4">
    <source>
        <dbReference type="SAM" id="Phobius"/>
    </source>
</evidence>
<evidence type="ECO:0000256" key="2">
    <source>
        <dbReference type="ARBA" id="ARBA00023163"/>
    </source>
</evidence>
<feature type="compositionally biased region" description="Pro residues" evidence="3">
    <location>
        <begin position="240"/>
        <end position="266"/>
    </location>
</feature>
<evidence type="ECO:0000256" key="3">
    <source>
        <dbReference type="SAM" id="MobiDB-lite"/>
    </source>
</evidence>
<gene>
    <name evidence="6" type="ORF">GCM10012275_59730</name>
</gene>
<keyword evidence="7" id="KW-1185">Reference proteome</keyword>
<keyword evidence="4" id="KW-1133">Transmembrane helix</keyword>
<feature type="region of interest" description="Disordered" evidence="3">
    <location>
        <begin position="236"/>
        <end position="288"/>
    </location>
</feature>
<proteinExistence type="predicted"/>
<reference evidence="6" key="1">
    <citation type="journal article" date="2014" name="Int. J. Syst. Evol. Microbiol.">
        <title>Complete genome sequence of Corynebacterium casei LMG S-19264T (=DSM 44701T), isolated from a smear-ripened cheese.</title>
        <authorList>
            <consortium name="US DOE Joint Genome Institute (JGI-PGF)"/>
            <person name="Walter F."/>
            <person name="Albersmeier A."/>
            <person name="Kalinowski J."/>
            <person name="Ruckert C."/>
        </authorList>
    </citation>
    <scope>NUCLEOTIDE SEQUENCE</scope>
    <source>
        <strain evidence="6">CGMCC 4.5737</strain>
    </source>
</reference>
<keyword evidence="4" id="KW-0472">Membrane</keyword>
<keyword evidence="4" id="KW-0812">Transmembrane</keyword>
<feature type="transmembrane region" description="Helical" evidence="4">
    <location>
        <begin position="61"/>
        <end position="81"/>
    </location>
</feature>
<feature type="compositionally biased region" description="Basic and acidic residues" evidence="3">
    <location>
        <begin position="580"/>
        <end position="591"/>
    </location>
</feature>
<feature type="compositionally biased region" description="Polar residues" evidence="3">
    <location>
        <begin position="628"/>
        <end position="637"/>
    </location>
</feature>